<feature type="transmembrane region" description="Helical" evidence="1">
    <location>
        <begin position="202"/>
        <end position="223"/>
    </location>
</feature>
<dbReference type="Pfam" id="PF07077">
    <property type="entry name" value="DUF1345"/>
    <property type="match status" value="1"/>
</dbReference>
<protein>
    <submittedName>
        <fullName evidence="2">DUF1345 domain-containing protein</fullName>
    </submittedName>
</protein>
<name>A0A4R8VBH1_9MICO</name>
<reference evidence="2 3" key="1">
    <citation type="submission" date="2019-03" db="EMBL/GenBank/DDBJ databases">
        <title>Genomics of glacier-inhabiting Cryobacterium strains.</title>
        <authorList>
            <person name="Liu Q."/>
            <person name="Xin Y.-H."/>
        </authorList>
    </citation>
    <scope>NUCLEOTIDE SEQUENCE [LARGE SCALE GENOMIC DNA]</scope>
    <source>
        <strain evidence="2 3">CGMCC 1.10440</strain>
    </source>
</reference>
<keyword evidence="1" id="KW-0812">Transmembrane</keyword>
<sequence length="225" mass="23930">MPVCDDGRVQSTPPRSSTYTASVRVVAMLIVGLVAAVVTGLFGSWSYSVIAGWIAAAVTYTSWVWIRVGRMGAEETRVHATREDPSKGFADVLLVIASLCSLVIVVFVLIASASLGGAGRAALAGLAIASVALSWVLIHTLFMLRYAFLYYDGTRGGVDFNQKEPPDYGDFAYLAFTIGMTYQVSDTSLGGRDFRVTALRHALLSYLFGAVILATVINFVAGLGG</sequence>
<organism evidence="2 3">
    <name type="scientific">Terrimesophilobacter mesophilus</name>
    <dbReference type="NCBI Taxonomy" id="433647"/>
    <lineage>
        <taxon>Bacteria</taxon>
        <taxon>Bacillati</taxon>
        <taxon>Actinomycetota</taxon>
        <taxon>Actinomycetes</taxon>
        <taxon>Micrococcales</taxon>
        <taxon>Microbacteriaceae</taxon>
        <taxon>Terrimesophilobacter</taxon>
    </lineage>
</organism>
<comment type="caution">
    <text evidence="2">The sequence shown here is derived from an EMBL/GenBank/DDBJ whole genome shotgun (WGS) entry which is preliminary data.</text>
</comment>
<gene>
    <name evidence="2" type="ORF">E3N84_11795</name>
</gene>
<proteinExistence type="predicted"/>
<dbReference type="InterPro" id="IPR009781">
    <property type="entry name" value="DUF1345"/>
</dbReference>
<keyword evidence="3" id="KW-1185">Reference proteome</keyword>
<feature type="transmembrane region" description="Helical" evidence="1">
    <location>
        <begin position="49"/>
        <end position="68"/>
    </location>
</feature>
<feature type="transmembrane region" description="Helical" evidence="1">
    <location>
        <begin position="89"/>
        <end position="115"/>
    </location>
</feature>
<dbReference type="OrthoDB" id="64737at2"/>
<evidence type="ECO:0000256" key="1">
    <source>
        <dbReference type="SAM" id="Phobius"/>
    </source>
</evidence>
<evidence type="ECO:0000313" key="3">
    <source>
        <dbReference type="Proteomes" id="UP000298488"/>
    </source>
</evidence>
<dbReference type="Proteomes" id="UP000298488">
    <property type="component" value="Unassembled WGS sequence"/>
</dbReference>
<accession>A0A4R8VBH1</accession>
<dbReference type="AlphaFoldDB" id="A0A4R8VBH1"/>
<feature type="transmembrane region" description="Helical" evidence="1">
    <location>
        <begin position="21"/>
        <end position="43"/>
    </location>
</feature>
<keyword evidence="1" id="KW-1133">Transmembrane helix</keyword>
<dbReference type="EMBL" id="SOFI01000003">
    <property type="protein sequence ID" value="TFB80651.1"/>
    <property type="molecule type" value="Genomic_DNA"/>
</dbReference>
<evidence type="ECO:0000313" key="2">
    <source>
        <dbReference type="EMBL" id="TFB80651.1"/>
    </source>
</evidence>
<keyword evidence="1" id="KW-0472">Membrane</keyword>
<feature type="transmembrane region" description="Helical" evidence="1">
    <location>
        <begin position="121"/>
        <end position="144"/>
    </location>
</feature>